<keyword evidence="1" id="KW-1133">Transmembrane helix</keyword>
<proteinExistence type="predicted"/>
<feature type="transmembrane region" description="Helical" evidence="1">
    <location>
        <begin position="6"/>
        <end position="27"/>
    </location>
</feature>
<evidence type="ECO:0000256" key="1">
    <source>
        <dbReference type="SAM" id="Phobius"/>
    </source>
</evidence>
<comment type="caution">
    <text evidence="2">The sequence shown here is derived from an EMBL/GenBank/DDBJ whole genome shotgun (WGS) entry which is preliminary data.</text>
</comment>
<reference evidence="2" key="1">
    <citation type="submission" date="2021-02" db="EMBL/GenBank/DDBJ databases">
        <title>Natronogracilivirga saccharolytica gen. nov. sp. nov. a new anaerobic, haloalkiliphilic carbohydrate-fermenting bacterium from soda lake and proposing of Cyclonatronumiaceae fam. nov. in the phylum Balneolaeota.</title>
        <authorList>
            <person name="Zhilina T.N."/>
            <person name="Sorokin D.Y."/>
            <person name="Zavarzina D.G."/>
            <person name="Toshchakov S.V."/>
            <person name="Kublanov I.V."/>
        </authorList>
    </citation>
    <scope>NUCLEOTIDE SEQUENCE</scope>
    <source>
        <strain evidence="2">Z-1702</strain>
    </source>
</reference>
<gene>
    <name evidence="2" type="ORF">NATSA_12130</name>
</gene>
<evidence type="ECO:0000313" key="3">
    <source>
        <dbReference type="Proteomes" id="UP000673975"/>
    </source>
</evidence>
<keyword evidence="1" id="KW-0812">Transmembrane</keyword>
<accession>A0A8J7RLA9</accession>
<dbReference type="EMBL" id="JAFIDN010000010">
    <property type="protein sequence ID" value="MBP3193417.1"/>
    <property type="molecule type" value="Genomic_DNA"/>
</dbReference>
<sequence>MLTDLIVLLLIFLTASVGSRWMMYRLGYGIPATMKSREAIILITMKILLMSIWALVLLVILWLIGINPLHL</sequence>
<dbReference type="RefSeq" id="WP_210512874.1">
    <property type="nucleotide sequence ID" value="NZ_JAFIDN010000010.1"/>
</dbReference>
<name>A0A8J7RLA9_9BACT</name>
<keyword evidence="1" id="KW-0472">Membrane</keyword>
<feature type="transmembrane region" description="Helical" evidence="1">
    <location>
        <begin position="39"/>
        <end position="64"/>
    </location>
</feature>
<protein>
    <submittedName>
        <fullName evidence="2">Uncharacterized protein</fullName>
    </submittedName>
</protein>
<dbReference type="AlphaFoldDB" id="A0A8J7RLA9"/>
<keyword evidence="3" id="KW-1185">Reference proteome</keyword>
<evidence type="ECO:0000313" key="2">
    <source>
        <dbReference type="EMBL" id="MBP3193417.1"/>
    </source>
</evidence>
<organism evidence="2 3">
    <name type="scientific">Natronogracilivirga saccharolytica</name>
    <dbReference type="NCBI Taxonomy" id="2812953"/>
    <lineage>
        <taxon>Bacteria</taxon>
        <taxon>Pseudomonadati</taxon>
        <taxon>Balneolota</taxon>
        <taxon>Balneolia</taxon>
        <taxon>Balneolales</taxon>
        <taxon>Cyclonatronaceae</taxon>
        <taxon>Natronogracilivirga</taxon>
    </lineage>
</organism>
<dbReference type="Proteomes" id="UP000673975">
    <property type="component" value="Unassembled WGS sequence"/>
</dbReference>